<accession>A0A7K6KC47</accession>
<comment type="subcellular location">
    <subcellularLocation>
        <location evidence="1">Nucleus</location>
    </subcellularLocation>
</comment>
<protein>
    <recommendedName>
        <fullName evidence="12">N-glycosylase/DNA lyase</fullName>
        <ecNumber evidence="3">4.2.99.18</ecNumber>
    </recommendedName>
</protein>
<dbReference type="Pfam" id="PF00730">
    <property type="entry name" value="HhH-GPD"/>
    <property type="match status" value="1"/>
</dbReference>
<dbReference type="AlphaFoldDB" id="A0A7K6KC47"/>
<dbReference type="FunFam" id="1.10.1670.10:FF:000005">
    <property type="entry name" value="N-glycosylase/DNA lyase OGG1"/>
    <property type="match status" value="1"/>
</dbReference>
<comment type="similarity">
    <text evidence="2">Belongs to the type-1 OGG1 family.</text>
</comment>
<dbReference type="Gene3D" id="1.10.1670.10">
    <property type="entry name" value="Helix-hairpin-Helix base-excision DNA repair enzymes (C-terminal)"/>
    <property type="match status" value="1"/>
</dbReference>
<evidence type="ECO:0000259" key="13">
    <source>
        <dbReference type="SMART" id="SM00478"/>
    </source>
</evidence>
<proteinExistence type="inferred from homology"/>
<dbReference type="GO" id="GO:0005634">
    <property type="term" value="C:nucleus"/>
    <property type="evidence" value="ECO:0007669"/>
    <property type="project" value="UniProtKB-SubCell"/>
</dbReference>
<evidence type="ECO:0000256" key="2">
    <source>
        <dbReference type="ARBA" id="ARBA00010679"/>
    </source>
</evidence>
<evidence type="ECO:0000256" key="12">
    <source>
        <dbReference type="ARBA" id="ARBA00073127"/>
    </source>
</evidence>
<dbReference type="InterPro" id="IPR012904">
    <property type="entry name" value="OGG_N"/>
</dbReference>
<keyword evidence="10" id="KW-0326">Glycosidase</keyword>
<dbReference type="CDD" id="cd00056">
    <property type="entry name" value="ENDO3c"/>
    <property type="match status" value="1"/>
</dbReference>
<dbReference type="GO" id="GO:0006285">
    <property type="term" value="P:base-excision repair, AP site formation"/>
    <property type="evidence" value="ECO:0007669"/>
    <property type="project" value="TreeGrafter"/>
</dbReference>
<keyword evidence="6" id="KW-0234">DNA repair</keyword>
<dbReference type="GO" id="GO:0003684">
    <property type="term" value="F:damaged DNA binding"/>
    <property type="evidence" value="ECO:0007669"/>
    <property type="project" value="InterPro"/>
</dbReference>
<evidence type="ECO:0000256" key="7">
    <source>
        <dbReference type="ARBA" id="ARBA00023239"/>
    </source>
</evidence>
<dbReference type="GO" id="GO:0006289">
    <property type="term" value="P:nucleotide-excision repair"/>
    <property type="evidence" value="ECO:0007669"/>
    <property type="project" value="InterPro"/>
</dbReference>
<dbReference type="Gene3D" id="1.10.340.30">
    <property type="entry name" value="Hypothetical protein, domain 2"/>
    <property type="match status" value="1"/>
</dbReference>
<evidence type="ECO:0000256" key="3">
    <source>
        <dbReference type="ARBA" id="ARBA00012720"/>
    </source>
</evidence>
<evidence type="ECO:0000256" key="8">
    <source>
        <dbReference type="ARBA" id="ARBA00023242"/>
    </source>
</evidence>
<dbReference type="GO" id="GO:0034039">
    <property type="term" value="F:8-oxo-7,8-dihydroguanine DNA N-glycosylase activity"/>
    <property type="evidence" value="ECO:0007669"/>
    <property type="project" value="TreeGrafter"/>
</dbReference>
<dbReference type="InterPro" id="IPR023170">
    <property type="entry name" value="HhH_base_excis_C"/>
</dbReference>
<dbReference type="EC" id="4.2.99.18" evidence="3"/>
<dbReference type="InterPro" id="IPR011257">
    <property type="entry name" value="DNA_glycosylase"/>
</dbReference>
<evidence type="ECO:0000256" key="5">
    <source>
        <dbReference type="ARBA" id="ARBA00022801"/>
    </source>
</evidence>
<evidence type="ECO:0000256" key="4">
    <source>
        <dbReference type="ARBA" id="ARBA00022763"/>
    </source>
</evidence>
<evidence type="ECO:0000256" key="9">
    <source>
        <dbReference type="ARBA" id="ARBA00023268"/>
    </source>
</evidence>
<keyword evidence="15" id="KW-1185">Reference proteome</keyword>
<comment type="caution">
    <text evidence="14">The sequence shown here is derived from an EMBL/GenBank/DDBJ whole genome shotgun (WGS) entry which is preliminary data.</text>
</comment>
<dbReference type="InterPro" id="IPR052054">
    <property type="entry name" value="Oxidative_DNA_repair_enzyme"/>
</dbReference>
<feature type="domain" description="HhH-GPD" evidence="13">
    <location>
        <begin position="153"/>
        <end position="343"/>
    </location>
</feature>
<keyword evidence="9" id="KW-0511">Multifunctional enzyme</keyword>
<keyword evidence="4" id="KW-0227">DNA damage</keyword>
<evidence type="ECO:0000313" key="14">
    <source>
        <dbReference type="EMBL" id="NWW09969.1"/>
    </source>
</evidence>
<dbReference type="SMART" id="SM00478">
    <property type="entry name" value="ENDO3c"/>
    <property type="match status" value="1"/>
</dbReference>
<comment type="catalytic activity">
    <reaction evidence="11">
        <text>2'-deoxyribonucleotide-(2'-deoxyribose 5'-phosphate)-2'-deoxyribonucleotide-DNA = a 3'-end 2'-deoxyribonucleotide-(2,3-dehydro-2,3-deoxyribose 5'-phosphate)-DNA + a 5'-end 5'-phospho-2'-deoxyribonucleoside-DNA + H(+)</text>
        <dbReference type="Rhea" id="RHEA:66592"/>
        <dbReference type="Rhea" id="RHEA-COMP:13180"/>
        <dbReference type="Rhea" id="RHEA-COMP:16897"/>
        <dbReference type="Rhea" id="RHEA-COMP:17067"/>
        <dbReference type="ChEBI" id="CHEBI:15378"/>
        <dbReference type="ChEBI" id="CHEBI:136412"/>
        <dbReference type="ChEBI" id="CHEBI:157695"/>
        <dbReference type="ChEBI" id="CHEBI:167181"/>
        <dbReference type="EC" id="4.2.99.18"/>
    </reaction>
</comment>
<keyword evidence="7 14" id="KW-0456">Lyase</keyword>
<evidence type="ECO:0000256" key="1">
    <source>
        <dbReference type="ARBA" id="ARBA00004123"/>
    </source>
</evidence>
<evidence type="ECO:0000256" key="6">
    <source>
        <dbReference type="ARBA" id="ARBA00023204"/>
    </source>
</evidence>
<dbReference type="Proteomes" id="UP000542358">
    <property type="component" value="Unassembled WGS sequence"/>
</dbReference>
<feature type="non-terminal residue" evidence="14">
    <location>
        <position position="344"/>
    </location>
</feature>
<dbReference type="Pfam" id="PF07934">
    <property type="entry name" value="OGG_N"/>
    <property type="match status" value="1"/>
</dbReference>
<dbReference type="EMBL" id="VZRR01009624">
    <property type="protein sequence ID" value="NWW09969.1"/>
    <property type="molecule type" value="Genomic_DNA"/>
</dbReference>
<name>A0A7K6KC47_9PASE</name>
<gene>
    <name evidence="14" type="primary">Ogg1</name>
    <name evidence="14" type="ORF">OREARF_R09424</name>
</gene>
<reference evidence="14 15" key="1">
    <citation type="submission" date="2019-09" db="EMBL/GenBank/DDBJ databases">
        <title>Bird 10,000 Genomes (B10K) Project - Family phase.</title>
        <authorList>
            <person name="Zhang G."/>
        </authorList>
    </citation>
    <scope>NUCLEOTIDE SEQUENCE [LARGE SCALE GENOMIC DNA]</scope>
    <source>
        <strain evidence="14">B10K-DU-029-42</strain>
        <tissue evidence="14">Muscle</tissue>
    </source>
</reference>
<evidence type="ECO:0000313" key="15">
    <source>
        <dbReference type="Proteomes" id="UP000542358"/>
    </source>
</evidence>
<dbReference type="SUPFAM" id="SSF55945">
    <property type="entry name" value="TATA-box binding protein-like"/>
    <property type="match status" value="1"/>
</dbReference>
<dbReference type="GO" id="GO:0140078">
    <property type="term" value="F:class I DNA-(apurinic or apyrimidinic site) endonuclease activity"/>
    <property type="evidence" value="ECO:0007669"/>
    <property type="project" value="UniProtKB-EC"/>
</dbReference>
<evidence type="ECO:0000256" key="10">
    <source>
        <dbReference type="ARBA" id="ARBA00023295"/>
    </source>
</evidence>
<dbReference type="InterPro" id="IPR003265">
    <property type="entry name" value="HhH-GPD_domain"/>
</dbReference>
<feature type="non-terminal residue" evidence="14">
    <location>
        <position position="1"/>
    </location>
</feature>
<dbReference type="SUPFAM" id="SSF48150">
    <property type="entry name" value="DNA-glycosylase"/>
    <property type="match status" value="2"/>
</dbReference>
<dbReference type="PANTHER" id="PTHR10242:SF2">
    <property type="entry name" value="N-GLYCOSYLASE_DNA LYASE"/>
    <property type="match status" value="1"/>
</dbReference>
<sequence length="344" mass="38054">ASPTPMKLRDAPSACPSLWRCLPCPPAELRLDLVLSSGQSFRWWESSPGAWTGVLGGRVWTLRQEGDRLWYTVYGEDEHEEEEQDGCPATAAKLDAAETDRILRDYFQLDVGLSALYRAWAAADPLFRKVANDFPGVRVLRQDPVECLFSFICTSNNHISRITAMIERLCQAFGRRLCCLDSRPFHTFPSLSALTGADAEARLRALGFGYRAKFVSRSARAIAEGLGTEGLCQLRTAPYAEARRVLCALPGVGAKVGARMGVGWSRDQHWGLNGFCWCQVADCVCLLSLDKAEAVPVDTHVWHIARQRYGVALGGKSLTPRAYQEIGDFFRGLWGPRAGWAQAV</sequence>
<keyword evidence="8" id="KW-0539">Nucleus</keyword>
<dbReference type="PANTHER" id="PTHR10242">
    <property type="entry name" value="8-OXOGUANINE DNA GLYCOSYLASE"/>
    <property type="match status" value="1"/>
</dbReference>
<evidence type="ECO:0000256" key="11">
    <source>
        <dbReference type="ARBA" id="ARBA00044632"/>
    </source>
</evidence>
<keyword evidence="5" id="KW-0378">Hydrolase</keyword>
<organism evidence="14 15">
    <name type="scientific">Oreocharis arfaki</name>
    <name type="common">tit berrypecker</name>
    <dbReference type="NCBI Taxonomy" id="979223"/>
    <lineage>
        <taxon>Eukaryota</taxon>
        <taxon>Metazoa</taxon>
        <taxon>Chordata</taxon>
        <taxon>Craniata</taxon>
        <taxon>Vertebrata</taxon>
        <taxon>Euteleostomi</taxon>
        <taxon>Archelosauria</taxon>
        <taxon>Archosauria</taxon>
        <taxon>Dinosauria</taxon>
        <taxon>Saurischia</taxon>
        <taxon>Theropoda</taxon>
        <taxon>Coelurosauria</taxon>
        <taxon>Aves</taxon>
        <taxon>Neognathae</taxon>
        <taxon>Neoaves</taxon>
        <taxon>Telluraves</taxon>
        <taxon>Australaves</taxon>
        <taxon>Passeriformes</taxon>
        <taxon>Passeroidea</taxon>
        <taxon>Paramythiidae</taxon>
        <taxon>Oreocharis</taxon>
    </lineage>
</organism>
<dbReference type="Gene3D" id="3.30.310.40">
    <property type="match status" value="1"/>
</dbReference>
<dbReference type="FunFam" id="3.30.310.40:FF:000001">
    <property type="entry name" value="N-glycosylase/DNA lyase isoform X2"/>
    <property type="match status" value="1"/>
</dbReference>